<dbReference type="Gene3D" id="6.10.250.660">
    <property type="match status" value="1"/>
</dbReference>
<dbReference type="AlphaFoldDB" id="A0A417ZBE5"/>
<evidence type="ECO:0000313" key="2">
    <source>
        <dbReference type="EMBL" id="RHW47971.1"/>
    </source>
</evidence>
<proteinExistence type="predicted"/>
<feature type="compositionally biased region" description="Basic and acidic residues" evidence="1">
    <location>
        <begin position="85"/>
        <end position="99"/>
    </location>
</feature>
<dbReference type="NCBIfam" id="TIGR03544">
    <property type="entry name" value="DivI1A_domain"/>
    <property type="match status" value="1"/>
</dbReference>
<name>A0A417ZBE5_9MICO</name>
<organism evidence="2 3">
    <name type="scientific">Dermacoccus abyssi</name>
    <dbReference type="NCBI Taxonomy" id="322596"/>
    <lineage>
        <taxon>Bacteria</taxon>
        <taxon>Bacillati</taxon>
        <taxon>Actinomycetota</taxon>
        <taxon>Actinomycetes</taxon>
        <taxon>Micrococcales</taxon>
        <taxon>Dermacoccaceae</taxon>
        <taxon>Dermacoccus</taxon>
    </lineage>
</organism>
<dbReference type="RefSeq" id="WP_082128597.1">
    <property type="nucleotide sequence ID" value="NZ_CBCRVH010000001.1"/>
</dbReference>
<dbReference type="EMBL" id="QWLM01000001">
    <property type="protein sequence ID" value="RHW47971.1"/>
    <property type="molecule type" value="Genomic_DNA"/>
</dbReference>
<gene>
    <name evidence="2" type="ORF">D1832_00550</name>
</gene>
<sequence length="134" mass="14496">MMILLIVVLVLVIGGVVAVVVGRVGADTMSSPTATSAFDLPKGKLGSAGVDAVRLDQSLRGYNMAQVDAVLDRLFDEIHDLEARLERSEHDEPRGERVPVSRFGAGRVEPERADRAADVVQFRRRRGEGDDADA</sequence>
<dbReference type="Proteomes" id="UP000285376">
    <property type="component" value="Unassembled WGS sequence"/>
</dbReference>
<feature type="region of interest" description="Disordered" evidence="1">
    <location>
        <begin position="85"/>
        <end position="134"/>
    </location>
</feature>
<feature type="compositionally biased region" description="Basic and acidic residues" evidence="1">
    <location>
        <begin position="108"/>
        <end position="117"/>
    </location>
</feature>
<accession>A0A417ZBE5</accession>
<protein>
    <submittedName>
        <fullName evidence="2">DivIVA domain-containing protein</fullName>
    </submittedName>
</protein>
<reference evidence="2 3" key="1">
    <citation type="submission" date="2018-08" db="EMBL/GenBank/DDBJ databases">
        <title>Whole genome sequence analysis of Dermacoccus abyssi bacteria isolated from Deep Mariana trench Micromonospora spp reveals genes involved in the environmental adaptation and production of secondary metabolites.</title>
        <authorList>
            <person name="Abdel-Mageed W.M."/>
            <person name="Lehri B."/>
            <person name="Nouioui I."/>
            <person name="Goodfellow I."/>
            <person name="Jaspars M."/>
            <person name="Karlyshev A."/>
        </authorList>
    </citation>
    <scope>NUCLEOTIDE SEQUENCE [LARGE SCALE GENOMIC DNA]</scope>
    <source>
        <strain evidence="2 3">MT1.1</strain>
    </source>
</reference>
<comment type="caution">
    <text evidence="2">The sequence shown here is derived from an EMBL/GenBank/DDBJ whole genome shotgun (WGS) entry which is preliminary data.</text>
</comment>
<evidence type="ECO:0000313" key="3">
    <source>
        <dbReference type="Proteomes" id="UP000285376"/>
    </source>
</evidence>
<evidence type="ECO:0000256" key="1">
    <source>
        <dbReference type="SAM" id="MobiDB-lite"/>
    </source>
</evidence>
<dbReference type="InterPro" id="IPR019933">
    <property type="entry name" value="DivIVA_domain"/>
</dbReference>